<reference evidence="1 2" key="1">
    <citation type="submission" date="2024-06" db="EMBL/GenBank/DDBJ databases">
        <title>Genomic Encyclopedia of Type Strains, Phase IV (KMG-IV): sequencing the most valuable type-strain genomes for metagenomic binning, comparative biology and taxonomic classification.</title>
        <authorList>
            <person name="Goeker M."/>
        </authorList>
    </citation>
    <scope>NUCLEOTIDE SEQUENCE [LARGE SCALE GENOMIC DNA]</scope>
    <source>
        <strain evidence="1 2">DSM 100022</strain>
    </source>
</reference>
<accession>A0ABV2GKA0</accession>
<protein>
    <recommendedName>
        <fullName evidence="3">Propionyl-coenzyme A carboxylase alpha polypeptide</fullName>
    </recommendedName>
</protein>
<evidence type="ECO:0000313" key="2">
    <source>
        <dbReference type="Proteomes" id="UP001549204"/>
    </source>
</evidence>
<proteinExistence type="predicted"/>
<dbReference type="EMBL" id="JBEPMC010000003">
    <property type="protein sequence ID" value="MET3578703.1"/>
    <property type="molecule type" value="Genomic_DNA"/>
</dbReference>
<evidence type="ECO:0008006" key="3">
    <source>
        <dbReference type="Google" id="ProtNLM"/>
    </source>
</evidence>
<evidence type="ECO:0000313" key="1">
    <source>
        <dbReference type="EMBL" id="MET3578703.1"/>
    </source>
</evidence>
<keyword evidence="2" id="KW-1185">Reference proteome</keyword>
<sequence length="55" mass="5855">MRSVAVKCGPPQLGFLAPQSGGEEPRSCKALGLHPVILKKSTKALSAGRIWRRLG</sequence>
<gene>
    <name evidence="1" type="ORF">ABID19_001728</name>
</gene>
<organism evidence="1 2">
    <name type="scientific">Mesorhizobium robiniae</name>
    <dbReference type="NCBI Taxonomy" id="559315"/>
    <lineage>
        <taxon>Bacteria</taxon>
        <taxon>Pseudomonadati</taxon>
        <taxon>Pseudomonadota</taxon>
        <taxon>Alphaproteobacteria</taxon>
        <taxon>Hyphomicrobiales</taxon>
        <taxon>Phyllobacteriaceae</taxon>
        <taxon>Mesorhizobium</taxon>
    </lineage>
</organism>
<comment type="caution">
    <text evidence="1">The sequence shown here is derived from an EMBL/GenBank/DDBJ whole genome shotgun (WGS) entry which is preliminary data.</text>
</comment>
<name>A0ABV2GKA0_9HYPH</name>
<dbReference type="Proteomes" id="UP001549204">
    <property type="component" value="Unassembled WGS sequence"/>
</dbReference>